<dbReference type="SMART" id="SM00986">
    <property type="entry name" value="UDG"/>
    <property type="match status" value="1"/>
</dbReference>
<dbReference type="GO" id="GO:0051539">
    <property type="term" value="F:4 iron, 4 sulfur cluster binding"/>
    <property type="evidence" value="ECO:0007669"/>
    <property type="project" value="UniProtKB-KW"/>
</dbReference>
<dbReference type="AlphaFoldDB" id="A0A1T5DAE0"/>
<feature type="domain" description="Uracil-DNA glycosylase-like" evidence="10">
    <location>
        <begin position="289"/>
        <end position="449"/>
    </location>
</feature>
<evidence type="ECO:0000313" key="11">
    <source>
        <dbReference type="EMBL" id="SKB68768.1"/>
    </source>
</evidence>
<dbReference type="InterPro" id="IPR005122">
    <property type="entry name" value="Uracil-DNA_glycosylase-like"/>
</dbReference>
<dbReference type="GO" id="GO:0046872">
    <property type="term" value="F:metal ion binding"/>
    <property type="evidence" value="ECO:0007669"/>
    <property type="project" value="UniProtKB-KW"/>
</dbReference>
<evidence type="ECO:0000256" key="8">
    <source>
        <dbReference type="ARBA" id="ARBA00023014"/>
    </source>
</evidence>
<evidence type="ECO:0000256" key="7">
    <source>
        <dbReference type="ARBA" id="ARBA00023004"/>
    </source>
</evidence>
<proteinExistence type="inferred from homology"/>
<evidence type="ECO:0000313" key="12">
    <source>
        <dbReference type="Proteomes" id="UP000189818"/>
    </source>
</evidence>
<dbReference type="NCBIfam" id="TIGR03914">
    <property type="entry name" value="UDG_fam_dom"/>
    <property type="match status" value="1"/>
</dbReference>
<dbReference type="NCBIfam" id="TIGR00758">
    <property type="entry name" value="UDG_fam4"/>
    <property type="match status" value="1"/>
</dbReference>
<keyword evidence="8" id="KW-0411">Iron-sulfur</keyword>
<evidence type="ECO:0000256" key="1">
    <source>
        <dbReference type="ARBA" id="ARBA00006521"/>
    </source>
</evidence>
<keyword evidence="3" id="KW-0004">4Fe-4S</keyword>
<dbReference type="Gene3D" id="3.40.470.10">
    <property type="entry name" value="Uracil-DNA glycosylase-like domain"/>
    <property type="match status" value="1"/>
</dbReference>
<dbReference type="GO" id="GO:0006281">
    <property type="term" value="P:DNA repair"/>
    <property type="evidence" value="ECO:0007669"/>
    <property type="project" value="UniProtKB-KW"/>
</dbReference>
<dbReference type="Proteomes" id="UP000189818">
    <property type="component" value="Unassembled WGS sequence"/>
</dbReference>
<evidence type="ECO:0000256" key="2">
    <source>
        <dbReference type="ARBA" id="ARBA00019403"/>
    </source>
</evidence>
<dbReference type="InterPro" id="IPR036895">
    <property type="entry name" value="Uracil-DNA_glycosylase-like_sf"/>
</dbReference>
<keyword evidence="12" id="KW-1185">Reference proteome</keyword>
<evidence type="ECO:0000256" key="6">
    <source>
        <dbReference type="ARBA" id="ARBA00022801"/>
    </source>
</evidence>
<dbReference type="PANTHER" id="PTHR33693">
    <property type="entry name" value="TYPE-5 URACIL-DNA GLYCOSYLASE"/>
    <property type="match status" value="1"/>
</dbReference>
<keyword evidence="5" id="KW-0227">DNA damage</keyword>
<dbReference type="STRING" id="439228.SAMN06295920_10552"/>
<dbReference type="InterPro" id="IPR023875">
    <property type="entry name" value="DNA_repair_put"/>
</dbReference>
<gene>
    <name evidence="11" type="ORF">SAMN06295920_10552</name>
</gene>
<dbReference type="InterPro" id="IPR051536">
    <property type="entry name" value="UDG_Type-4/5"/>
</dbReference>
<evidence type="ECO:0000256" key="5">
    <source>
        <dbReference type="ARBA" id="ARBA00022763"/>
    </source>
</evidence>
<sequence length="453" mass="50404">MTHRVILSRPDDVDGWRDAARAAALADVAPDALLWAVEGEGDDLFGGTSDPLPAVARPPFVVPKRFLDLAGHVALHRDPERFALLYAMLCRLRDDPAVIDDQADPLRRRLESLAGEVRRDIHKMRAFVRFRELDGAYVAWFEPDHHVVRANAGFFQRRFATMRWSILTPGLSIHWDGETLREGPGAVRADAPAGDPVEALWKGYYASIFNPARLKVGTMLKEMPRKYWANMPETALIPRLVAGAQARETRMVERIVPGGNAIKAWEALRDEAAHCTRCGLYRCATQTVFGEGPVDADIMIVGEQPGDQEDLAGKPFVGPAGRMLDRAFEEAGLDRSRAYVTNAVKHFKFEPRGKRRIHSKPNAGEIKACRWWIDQERAIIAPKRIVMLGTTAIHSLMGKALTLSSQRGQALTLPDGTAALATVHPSFLLRMPDRDRAEEEYALFVKDLKAAVV</sequence>
<dbReference type="EMBL" id="FUYM01000005">
    <property type="protein sequence ID" value="SKB68768.1"/>
    <property type="molecule type" value="Genomic_DNA"/>
</dbReference>
<name>A0A1T5DAE0_9SPHN</name>
<dbReference type="InterPro" id="IPR005273">
    <property type="entry name" value="Ura-DNA_glyco_family4"/>
</dbReference>
<protein>
    <recommendedName>
        <fullName evidence="2">Type-4 uracil-DNA glycosylase</fullName>
    </recommendedName>
</protein>
<dbReference type="Pfam" id="PF03167">
    <property type="entry name" value="UDG"/>
    <property type="match status" value="1"/>
</dbReference>
<organism evidence="11 12">
    <name type="scientific">Rhizorhabdus histidinilytica</name>
    <dbReference type="NCBI Taxonomy" id="439228"/>
    <lineage>
        <taxon>Bacteria</taxon>
        <taxon>Pseudomonadati</taxon>
        <taxon>Pseudomonadota</taxon>
        <taxon>Alphaproteobacteria</taxon>
        <taxon>Sphingomonadales</taxon>
        <taxon>Sphingomonadaceae</taxon>
        <taxon>Rhizorhabdus</taxon>
    </lineage>
</organism>
<dbReference type="CDD" id="cd10030">
    <property type="entry name" value="UDG-F4_TTUDGA_SPO1dp_like"/>
    <property type="match status" value="1"/>
</dbReference>
<evidence type="ECO:0000256" key="4">
    <source>
        <dbReference type="ARBA" id="ARBA00022723"/>
    </source>
</evidence>
<keyword evidence="9" id="KW-0234">DNA repair</keyword>
<keyword evidence="6" id="KW-0378">Hydrolase</keyword>
<dbReference type="Pfam" id="PF13566">
    <property type="entry name" value="DUF4130"/>
    <property type="match status" value="1"/>
</dbReference>
<dbReference type="GO" id="GO:0097506">
    <property type="term" value="F:deaminated base DNA N-glycosylase activity"/>
    <property type="evidence" value="ECO:0007669"/>
    <property type="project" value="UniProtKB-ARBA"/>
</dbReference>
<keyword evidence="7" id="KW-0408">Iron</keyword>
<dbReference type="PANTHER" id="PTHR33693:SF9">
    <property type="entry name" value="TYPE-4 URACIL-DNA GLYCOSYLASE"/>
    <property type="match status" value="1"/>
</dbReference>
<evidence type="ECO:0000259" key="10">
    <source>
        <dbReference type="SMART" id="SM00986"/>
    </source>
</evidence>
<keyword evidence="4" id="KW-0479">Metal-binding</keyword>
<evidence type="ECO:0000256" key="3">
    <source>
        <dbReference type="ARBA" id="ARBA00022485"/>
    </source>
</evidence>
<dbReference type="SUPFAM" id="SSF52141">
    <property type="entry name" value="Uracil-DNA glycosylase-like"/>
    <property type="match status" value="1"/>
</dbReference>
<dbReference type="NCBIfam" id="TIGR03915">
    <property type="entry name" value="SAM_7_link_chp"/>
    <property type="match status" value="1"/>
</dbReference>
<dbReference type="InterPro" id="IPR025404">
    <property type="entry name" value="DUF4130"/>
</dbReference>
<comment type="similarity">
    <text evidence="1">Belongs to the uracil-DNA glycosylase (UDG) superfamily. Type 4 (UDGa) family.</text>
</comment>
<dbReference type="SMART" id="SM00987">
    <property type="entry name" value="UreE_C"/>
    <property type="match status" value="1"/>
</dbReference>
<dbReference type="RefSeq" id="WP_235862680.1">
    <property type="nucleotide sequence ID" value="NZ_FUYM01000005.1"/>
</dbReference>
<reference evidence="12" key="1">
    <citation type="submission" date="2017-02" db="EMBL/GenBank/DDBJ databases">
        <authorList>
            <person name="Varghese N."/>
            <person name="Submissions S."/>
        </authorList>
    </citation>
    <scope>NUCLEOTIDE SEQUENCE [LARGE SCALE GENOMIC DNA]</scope>
    <source>
        <strain evidence="12">UM2</strain>
    </source>
</reference>
<accession>A0A1T5DAE0</accession>
<evidence type="ECO:0000256" key="9">
    <source>
        <dbReference type="ARBA" id="ARBA00023204"/>
    </source>
</evidence>